<keyword evidence="1" id="KW-1133">Transmembrane helix</keyword>
<evidence type="ECO:0008006" key="4">
    <source>
        <dbReference type="Google" id="ProtNLM"/>
    </source>
</evidence>
<name>A0ABP8AX48_9MICO</name>
<protein>
    <recommendedName>
        <fullName evidence="4">DUF2273 domain-containing protein</fullName>
    </recommendedName>
</protein>
<evidence type="ECO:0000313" key="2">
    <source>
        <dbReference type="EMBL" id="GAA4192560.1"/>
    </source>
</evidence>
<proteinExistence type="predicted"/>
<dbReference type="Proteomes" id="UP001500213">
    <property type="component" value="Unassembled WGS sequence"/>
</dbReference>
<comment type="caution">
    <text evidence="2">The sequence shown here is derived from an EMBL/GenBank/DDBJ whole genome shotgun (WGS) entry which is preliminary data.</text>
</comment>
<gene>
    <name evidence="2" type="ORF">GCM10022288_24980</name>
</gene>
<dbReference type="RefSeq" id="WP_344777410.1">
    <property type="nucleotide sequence ID" value="NZ_BAABBX010000016.1"/>
</dbReference>
<sequence>MITATKVGIFVGATLAVVWFALGFWAFFFVAIAMILGAIAGRIIDGKLDMRSLVDTFRGKRTSS</sequence>
<accession>A0ABP8AX48</accession>
<organism evidence="2 3">
    <name type="scientific">Gryllotalpicola kribbensis</name>
    <dbReference type="NCBI Taxonomy" id="993084"/>
    <lineage>
        <taxon>Bacteria</taxon>
        <taxon>Bacillati</taxon>
        <taxon>Actinomycetota</taxon>
        <taxon>Actinomycetes</taxon>
        <taxon>Micrococcales</taxon>
        <taxon>Microbacteriaceae</taxon>
        <taxon>Gryllotalpicola</taxon>
    </lineage>
</organism>
<keyword evidence="1" id="KW-0472">Membrane</keyword>
<keyword evidence="1" id="KW-0812">Transmembrane</keyword>
<reference evidence="3" key="1">
    <citation type="journal article" date="2019" name="Int. J. Syst. Evol. Microbiol.">
        <title>The Global Catalogue of Microorganisms (GCM) 10K type strain sequencing project: providing services to taxonomists for standard genome sequencing and annotation.</title>
        <authorList>
            <consortium name="The Broad Institute Genomics Platform"/>
            <consortium name="The Broad Institute Genome Sequencing Center for Infectious Disease"/>
            <person name="Wu L."/>
            <person name="Ma J."/>
        </authorList>
    </citation>
    <scope>NUCLEOTIDE SEQUENCE [LARGE SCALE GENOMIC DNA]</scope>
    <source>
        <strain evidence="3">JCM 17593</strain>
    </source>
</reference>
<evidence type="ECO:0000313" key="3">
    <source>
        <dbReference type="Proteomes" id="UP001500213"/>
    </source>
</evidence>
<keyword evidence="3" id="KW-1185">Reference proteome</keyword>
<feature type="transmembrane region" description="Helical" evidence="1">
    <location>
        <begin position="16"/>
        <end position="41"/>
    </location>
</feature>
<dbReference type="EMBL" id="BAABBX010000016">
    <property type="protein sequence ID" value="GAA4192560.1"/>
    <property type="molecule type" value="Genomic_DNA"/>
</dbReference>
<evidence type="ECO:0000256" key="1">
    <source>
        <dbReference type="SAM" id="Phobius"/>
    </source>
</evidence>